<protein>
    <submittedName>
        <fullName evidence="3">Glycosyltransferase</fullName>
        <ecNumber evidence="3">2.4.-.-</ecNumber>
    </submittedName>
</protein>
<dbReference type="Gene3D" id="3.40.50.2000">
    <property type="entry name" value="Glycogen Phosphorylase B"/>
    <property type="match status" value="2"/>
</dbReference>
<dbReference type="EMBL" id="DXHU01000008">
    <property type="protein sequence ID" value="HIV98597.1"/>
    <property type="molecule type" value="Genomic_DNA"/>
</dbReference>
<dbReference type="AlphaFoldDB" id="A0A9D1PSN1"/>
<dbReference type="PANTHER" id="PTHR45947">
    <property type="entry name" value="SULFOQUINOVOSYL TRANSFERASE SQD2"/>
    <property type="match status" value="1"/>
</dbReference>
<evidence type="ECO:0000259" key="1">
    <source>
        <dbReference type="Pfam" id="PF00534"/>
    </source>
</evidence>
<feature type="domain" description="Glycosyl transferase family 1" evidence="1">
    <location>
        <begin position="199"/>
        <end position="363"/>
    </location>
</feature>
<evidence type="ECO:0000313" key="4">
    <source>
        <dbReference type="Proteomes" id="UP000823936"/>
    </source>
</evidence>
<name>A0A9D1PSN1_9SPIO</name>
<reference evidence="3" key="1">
    <citation type="journal article" date="2021" name="PeerJ">
        <title>Extensive microbial diversity within the chicken gut microbiome revealed by metagenomics and culture.</title>
        <authorList>
            <person name="Gilroy R."/>
            <person name="Ravi A."/>
            <person name="Getino M."/>
            <person name="Pursley I."/>
            <person name="Horton D.L."/>
            <person name="Alikhan N.F."/>
            <person name="Baker D."/>
            <person name="Gharbi K."/>
            <person name="Hall N."/>
            <person name="Watson M."/>
            <person name="Adriaenssens E.M."/>
            <person name="Foster-Nyarko E."/>
            <person name="Jarju S."/>
            <person name="Secka A."/>
            <person name="Antonio M."/>
            <person name="Oren A."/>
            <person name="Chaudhuri R.R."/>
            <person name="La Ragione R."/>
            <person name="Hildebrand F."/>
            <person name="Pallen M.J."/>
        </authorList>
    </citation>
    <scope>NUCLEOTIDE SEQUENCE</scope>
    <source>
        <strain evidence="3">Gambia11-129</strain>
    </source>
</reference>
<reference evidence="3" key="2">
    <citation type="submission" date="2021-04" db="EMBL/GenBank/DDBJ databases">
        <authorList>
            <person name="Gilroy R."/>
        </authorList>
    </citation>
    <scope>NUCLEOTIDE SEQUENCE</scope>
    <source>
        <strain evidence="3">Gambia11-129</strain>
    </source>
</reference>
<dbReference type="PANTHER" id="PTHR45947:SF3">
    <property type="entry name" value="SULFOQUINOVOSYL TRANSFERASE SQD2"/>
    <property type="match status" value="1"/>
</dbReference>
<keyword evidence="3" id="KW-0808">Transferase</keyword>
<keyword evidence="3" id="KW-0328">Glycosyltransferase</keyword>
<dbReference type="Pfam" id="PF13439">
    <property type="entry name" value="Glyco_transf_4"/>
    <property type="match status" value="1"/>
</dbReference>
<sequence length="392" mass="44827">MVIGLFNESYPPVMDGVSRIVYDYKHTFSALNPSDECWALVSGPKEGFEYDRKTGEDRILRFVMHPLPVISPYGAGFVSRKTKHQLYSIDFDIIHAHSPFYTGRLAAKIARKKDIPLVMTFHSQFKKDIKRVVKSTFITNLVLKYIIHSFSLADEVWAVNSNTADVLRSYGFKGEIRVVRNFTEFRRKSDEEIESLRKEGRKHFAINDDEKVLLFVGQQRKEKNPDLVLECVKKLRDENFSVKFISVGDGPDSGKYKEYVKKNGLEDCVIFTGTITDRNLMEKIYASADLFCFPSRYDTAGIVVQEASCLNLPSLLPKGAVCTEGCIDNHNAFLSEDDVKSYSESIKRILSDDELRRKVGKTASMEIAREKEEAIKEVRDLYSQIIDNYNSK</sequence>
<evidence type="ECO:0000259" key="2">
    <source>
        <dbReference type="Pfam" id="PF13439"/>
    </source>
</evidence>
<gene>
    <name evidence="3" type="ORF">IAB12_02310</name>
</gene>
<dbReference type="Proteomes" id="UP000823936">
    <property type="component" value="Unassembled WGS sequence"/>
</dbReference>
<organism evidence="3 4">
    <name type="scientific">Candidatus Ornithospirochaeta avicola</name>
    <dbReference type="NCBI Taxonomy" id="2840896"/>
    <lineage>
        <taxon>Bacteria</taxon>
        <taxon>Pseudomonadati</taxon>
        <taxon>Spirochaetota</taxon>
        <taxon>Spirochaetia</taxon>
        <taxon>Spirochaetales</taxon>
        <taxon>Spirochaetaceae</taxon>
        <taxon>Spirochaetaceae incertae sedis</taxon>
        <taxon>Candidatus Ornithospirochaeta</taxon>
    </lineage>
</organism>
<dbReference type="InterPro" id="IPR001296">
    <property type="entry name" value="Glyco_trans_1"/>
</dbReference>
<dbReference type="Pfam" id="PF00534">
    <property type="entry name" value="Glycos_transf_1"/>
    <property type="match status" value="1"/>
</dbReference>
<dbReference type="InterPro" id="IPR028098">
    <property type="entry name" value="Glyco_trans_4-like_N"/>
</dbReference>
<comment type="caution">
    <text evidence="3">The sequence shown here is derived from an EMBL/GenBank/DDBJ whole genome shotgun (WGS) entry which is preliminary data.</text>
</comment>
<dbReference type="SUPFAM" id="SSF53756">
    <property type="entry name" value="UDP-Glycosyltransferase/glycogen phosphorylase"/>
    <property type="match status" value="1"/>
</dbReference>
<evidence type="ECO:0000313" key="3">
    <source>
        <dbReference type="EMBL" id="HIV98597.1"/>
    </source>
</evidence>
<accession>A0A9D1PSN1</accession>
<proteinExistence type="predicted"/>
<dbReference type="GO" id="GO:0016757">
    <property type="term" value="F:glycosyltransferase activity"/>
    <property type="evidence" value="ECO:0007669"/>
    <property type="project" value="UniProtKB-KW"/>
</dbReference>
<dbReference type="InterPro" id="IPR050194">
    <property type="entry name" value="Glycosyltransferase_grp1"/>
</dbReference>
<feature type="domain" description="Glycosyltransferase subfamily 4-like N-terminal" evidence="2">
    <location>
        <begin position="43"/>
        <end position="182"/>
    </location>
</feature>
<dbReference type="EC" id="2.4.-.-" evidence="3"/>